<dbReference type="Gene3D" id="1.10.10.10">
    <property type="entry name" value="Winged helix-like DNA-binding domain superfamily/Winged helix DNA-binding domain"/>
    <property type="match status" value="1"/>
</dbReference>
<evidence type="ECO:0000256" key="2">
    <source>
        <dbReference type="ARBA" id="ARBA00023015"/>
    </source>
</evidence>
<dbReference type="Pfam" id="PF04542">
    <property type="entry name" value="Sigma70_r2"/>
    <property type="match status" value="1"/>
</dbReference>
<dbReference type="CDD" id="cd06171">
    <property type="entry name" value="Sigma70_r4"/>
    <property type="match status" value="1"/>
</dbReference>
<dbReference type="InterPro" id="IPR013325">
    <property type="entry name" value="RNA_pol_sigma_r2"/>
</dbReference>
<dbReference type="EMBL" id="PFBP01000004">
    <property type="protein sequence ID" value="PIT90112.1"/>
    <property type="molecule type" value="Genomic_DNA"/>
</dbReference>
<dbReference type="NCBIfam" id="TIGR02937">
    <property type="entry name" value="sigma70-ECF"/>
    <property type="match status" value="1"/>
</dbReference>
<dbReference type="PANTHER" id="PTHR43133:SF8">
    <property type="entry name" value="RNA POLYMERASE SIGMA FACTOR HI_1459-RELATED"/>
    <property type="match status" value="1"/>
</dbReference>
<reference evidence="9" key="1">
    <citation type="submission" date="2017-09" db="EMBL/GenBank/DDBJ databases">
        <title>Depth-based differentiation of microbial function through sediment-hosted aquifers and enrichment of novel symbionts in the deep terrestrial subsurface.</title>
        <authorList>
            <person name="Probst A.J."/>
            <person name="Ladd B."/>
            <person name="Jarett J.K."/>
            <person name="Geller-Mcgrath D.E."/>
            <person name="Sieber C.M.K."/>
            <person name="Emerson J.B."/>
            <person name="Anantharaman K."/>
            <person name="Thomas B.C."/>
            <person name="Malmstrom R."/>
            <person name="Stieglmeier M."/>
            <person name="Klingl A."/>
            <person name="Woyke T."/>
            <person name="Ryan C.M."/>
            <person name="Banfield J.F."/>
        </authorList>
    </citation>
    <scope>NUCLEOTIDE SEQUENCE [LARGE SCALE GENOMIC DNA]</scope>
</reference>
<gene>
    <name evidence="8" type="ORF">COU23_00355</name>
</gene>
<accession>A0A2M6WBE8</accession>
<evidence type="ECO:0008006" key="10">
    <source>
        <dbReference type="Google" id="ProtNLM"/>
    </source>
</evidence>
<dbReference type="InterPro" id="IPR013324">
    <property type="entry name" value="RNA_pol_sigma_r3/r4-like"/>
</dbReference>
<name>A0A2M6WBE8_9BACT</name>
<dbReference type="InterPro" id="IPR013249">
    <property type="entry name" value="RNA_pol_sigma70_r4_t2"/>
</dbReference>
<organism evidence="8 9">
    <name type="scientific">Candidatus Kuenenbacteria bacterium CG10_big_fil_rev_8_21_14_0_10_36_11</name>
    <dbReference type="NCBI Taxonomy" id="1974618"/>
    <lineage>
        <taxon>Bacteria</taxon>
        <taxon>Candidatus Kueneniibacteriota</taxon>
    </lineage>
</organism>
<dbReference type="AlphaFoldDB" id="A0A2M6WBE8"/>
<dbReference type="InterPro" id="IPR007627">
    <property type="entry name" value="RNA_pol_sigma70_r2"/>
</dbReference>
<dbReference type="Proteomes" id="UP000231464">
    <property type="component" value="Unassembled WGS sequence"/>
</dbReference>
<dbReference type="SUPFAM" id="SSF88946">
    <property type="entry name" value="Sigma2 domain of RNA polymerase sigma factors"/>
    <property type="match status" value="1"/>
</dbReference>
<sequence>MIETNDSQLVQKYLSGDEESLKLLIRNYLKPVFSFVYHFFNNHAEAEDIAQDVFVKMWKNLKKFDQQKKFKTWLFAIAKNTALDYLKKKKFLLFSEFINADGENILEETLTDINPLPDEIFEQADLAQTLEKIFDKLPAHYRVVLDLYYQKSFNLREIAEILGKQKNTIKSWHRRALIKLKEKLSNAPQNNF</sequence>
<evidence type="ECO:0000313" key="8">
    <source>
        <dbReference type="EMBL" id="PIT90112.1"/>
    </source>
</evidence>
<evidence type="ECO:0000313" key="9">
    <source>
        <dbReference type="Proteomes" id="UP000231464"/>
    </source>
</evidence>
<dbReference type="PANTHER" id="PTHR43133">
    <property type="entry name" value="RNA POLYMERASE ECF-TYPE SIGMA FACTO"/>
    <property type="match status" value="1"/>
</dbReference>
<evidence type="ECO:0000259" key="7">
    <source>
        <dbReference type="Pfam" id="PF08281"/>
    </source>
</evidence>
<comment type="similarity">
    <text evidence="1">Belongs to the sigma-70 factor family. ECF subfamily.</text>
</comment>
<evidence type="ECO:0000256" key="3">
    <source>
        <dbReference type="ARBA" id="ARBA00023082"/>
    </source>
</evidence>
<evidence type="ECO:0000256" key="4">
    <source>
        <dbReference type="ARBA" id="ARBA00023125"/>
    </source>
</evidence>
<proteinExistence type="inferred from homology"/>
<dbReference type="SUPFAM" id="SSF88659">
    <property type="entry name" value="Sigma3 and sigma4 domains of RNA polymerase sigma factors"/>
    <property type="match status" value="1"/>
</dbReference>
<dbReference type="Pfam" id="PF08281">
    <property type="entry name" value="Sigma70_r4_2"/>
    <property type="match status" value="1"/>
</dbReference>
<evidence type="ECO:0000256" key="1">
    <source>
        <dbReference type="ARBA" id="ARBA00010641"/>
    </source>
</evidence>
<comment type="caution">
    <text evidence="8">The sequence shown here is derived from an EMBL/GenBank/DDBJ whole genome shotgun (WGS) entry which is preliminary data.</text>
</comment>
<keyword evidence="5" id="KW-0804">Transcription</keyword>
<keyword evidence="4" id="KW-0238">DNA-binding</keyword>
<dbReference type="InterPro" id="IPR039425">
    <property type="entry name" value="RNA_pol_sigma-70-like"/>
</dbReference>
<dbReference type="InterPro" id="IPR036388">
    <property type="entry name" value="WH-like_DNA-bd_sf"/>
</dbReference>
<dbReference type="GO" id="GO:0003677">
    <property type="term" value="F:DNA binding"/>
    <property type="evidence" value="ECO:0007669"/>
    <property type="project" value="UniProtKB-KW"/>
</dbReference>
<feature type="domain" description="RNA polymerase sigma factor 70 region 4 type 2" evidence="7">
    <location>
        <begin position="129"/>
        <end position="180"/>
    </location>
</feature>
<keyword evidence="2" id="KW-0805">Transcription regulation</keyword>
<dbReference type="Gene3D" id="1.10.1740.10">
    <property type="match status" value="1"/>
</dbReference>
<dbReference type="GO" id="GO:0006352">
    <property type="term" value="P:DNA-templated transcription initiation"/>
    <property type="evidence" value="ECO:0007669"/>
    <property type="project" value="InterPro"/>
</dbReference>
<dbReference type="GO" id="GO:0016987">
    <property type="term" value="F:sigma factor activity"/>
    <property type="evidence" value="ECO:0007669"/>
    <property type="project" value="UniProtKB-KW"/>
</dbReference>
<protein>
    <recommendedName>
        <fullName evidence="10">RNA polymerase subunit sigma-24</fullName>
    </recommendedName>
</protein>
<dbReference type="InterPro" id="IPR014284">
    <property type="entry name" value="RNA_pol_sigma-70_dom"/>
</dbReference>
<evidence type="ECO:0000259" key="6">
    <source>
        <dbReference type="Pfam" id="PF04542"/>
    </source>
</evidence>
<feature type="domain" description="RNA polymerase sigma-70 region 2" evidence="6">
    <location>
        <begin position="24"/>
        <end position="90"/>
    </location>
</feature>
<keyword evidence="3" id="KW-0731">Sigma factor</keyword>
<evidence type="ECO:0000256" key="5">
    <source>
        <dbReference type="ARBA" id="ARBA00023163"/>
    </source>
</evidence>